<keyword evidence="1" id="KW-0732">Signal</keyword>
<evidence type="ECO:0000313" key="2">
    <source>
        <dbReference type="EMBL" id="NIR73637.1"/>
    </source>
</evidence>
<dbReference type="SUPFAM" id="SSF49503">
    <property type="entry name" value="Cupredoxins"/>
    <property type="match status" value="1"/>
</dbReference>
<dbReference type="InterPro" id="IPR013784">
    <property type="entry name" value="Carb-bd-like_fold"/>
</dbReference>
<accession>A0AAE5C9P3</accession>
<evidence type="ECO:0000313" key="3">
    <source>
        <dbReference type="Proteomes" id="UP000702544"/>
    </source>
</evidence>
<feature type="signal peptide" evidence="1">
    <location>
        <begin position="1"/>
        <end position="25"/>
    </location>
</feature>
<dbReference type="Pfam" id="PF13620">
    <property type="entry name" value="CarboxypepD_reg"/>
    <property type="match status" value="1"/>
</dbReference>
<name>A0AAE5C9P3_9BACT</name>
<dbReference type="SUPFAM" id="SSF49452">
    <property type="entry name" value="Starch-binding domain-like"/>
    <property type="match status" value="1"/>
</dbReference>
<feature type="chain" id="PRO_5041898500" description="Rhamnogalacturonan lyase domain-containing protein" evidence="1">
    <location>
        <begin position="26"/>
        <end position="242"/>
    </location>
</feature>
<dbReference type="Proteomes" id="UP000702544">
    <property type="component" value="Unassembled WGS sequence"/>
</dbReference>
<comment type="caution">
    <text evidence="2">The sequence shown here is derived from an EMBL/GenBank/DDBJ whole genome shotgun (WGS) entry which is preliminary data.</text>
</comment>
<dbReference type="Gene3D" id="2.60.40.1120">
    <property type="entry name" value="Carboxypeptidase-like, regulatory domain"/>
    <property type="match status" value="1"/>
</dbReference>
<proteinExistence type="predicted"/>
<dbReference type="AlphaFoldDB" id="A0AAE5C9P3"/>
<reference evidence="2 3" key="1">
    <citation type="submission" date="2020-01" db="EMBL/GenBank/DDBJ databases">
        <title>Genomes assembled from Gulf of Kutch pelagic sediment metagenomes.</title>
        <authorList>
            <person name="Chandrashekar M."/>
            <person name="Mahajan M.S."/>
            <person name="Dave K.J."/>
            <person name="Vatsa P."/>
            <person name="Nathani N.M."/>
        </authorList>
    </citation>
    <scope>NUCLEOTIDE SEQUENCE [LARGE SCALE GENOMIC DNA]</scope>
    <source>
        <strain evidence="2">KS3-K002</strain>
    </source>
</reference>
<evidence type="ECO:0000256" key="1">
    <source>
        <dbReference type="SAM" id="SignalP"/>
    </source>
</evidence>
<dbReference type="EMBL" id="JAACAK010000002">
    <property type="protein sequence ID" value="NIR73637.1"/>
    <property type="molecule type" value="Genomic_DNA"/>
</dbReference>
<sequence length="242" mass="26106">MRMRKSVTRVMLACSGLMIPWAAQAQTGGISGTVGFEGTPPARRHLEVTADNDVCGDTVMANDLVINDGAVAYAVVWVEGAEGQVGAEQYKLSNTQCHFVPPVMAGTVGGTLIIENTDPVLHNTHLKLQFKRRGRTVANVALPVAGLTIENNRALRRPGLIDVSCDAHTWMHSKIWVFDHPYYAVTGEDGSFQIGDLEPGTYVVKVWHEVLGEREREVTVAADQVSGVDFGYGPSAMSGASR</sequence>
<organism evidence="2 3">
    <name type="scientific">Candidatus Kutchimonas denitrificans</name>
    <dbReference type="NCBI Taxonomy" id="3056748"/>
    <lineage>
        <taxon>Bacteria</taxon>
        <taxon>Pseudomonadati</taxon>
        <taxon>Gemmatimonadota</taxon>
        <taxon>Gemmatimonadia</taxon>
        <taxon>Candidatus Palauibacterales</taxon>
        <taxon>Candidatus Palauibacteraceae</taxon>
        <taxon>Candidatus Kutchimonas</taxon>
    </lineage>
</organism>
<gene>
    <name evidence="2" type="ORF">GWO12_00755</name>
</gene>
<dbReference type="GO" id="GO:0030246">
    <property type="term" value="F:carbohydrate binding"/>
    <property type="evidence" value="ECO:0007669"/>
    <property type="project" value="InterPro"/>
</dbReference>
<protein>
    <recommendedName>
        <fullName evidence="4">Rhamnogalacturonan lyase domain-containing protein</fullName>
    </recommendedName>
</protein>
<evidence type="ECO:0008006" key="4">
    <source>
        <dbReference type="Google" id="ProtNLM"/>
    </source>
</evidence>
<dbReference type="InterPro" id="IPR008972">
    <property type="entry name" value="Cupredoxin"/>
</dbReference>